<gene>
    <name evidence="2" type="ORF">LCGC14_1344300</name>
</gene>
<dbReference type="InterPro" id="IPR008840">
    <property type="entry name" value="Sipho_Gp157"/>
</dbReference>
<evidence type="ECO:0000256" key="1">
    <source>
        <dbReference type="SAM" id="MobiDB-lite"/>
    </source>
</evidence>
<proteinExistence type="predicted"/>
<evidence type="ECO:0000313" key="2">
    <source>
        <dbReference type="EMBL" id="KKM80002.1"/>
    </source>
</evidence>
<accession>A0A0F9NF64</accession>
<feature type="region of interest" description="Disordered" evidence="1">
    <location>
        <begin position="75"/>
        <end position="95"/>
    </location>
</feature>
<dbReference type="Pfam" id="PF05565">
    <property type="entry name" value="Sipho_Gp157"/>
    <property type="match status" value="1"/>
</dbReference>
<name>A0A0F9NF64_9ZZZZ</name>
<reference evidence="2" key="1">
    <citation type="journal article" date="2015" name="Nature">
        <title>Complex archaea that bridge the gap between prokaryotes and eukaryotes.</title>
        <authorList>
            <person name="Spang A."/>
            <person name="Saw J.H."/>
            <person name="Jorgensen S.L."/>
            <person name="Zaremba-Niedzwiedzka K."/>
            <person name="Martijn J."/>
            <person name="Lind A.E."/>
            <person name="van Eijk R."/>
            <person name="Schleper C."/>
            <person name="Guy L."/>
            <person name="Ettema T.J."/>
        </authorList>
    </citation>
    <scope>NUCLEOTIDE SEQUENCE</scope>
</reference>
<comment type="caution">
    <text evidence="2">The sequence shown here is derived from an EMBL/GenBank/DDBJ whole genome shotgun (WGS) entry which is preliminary data.</text>
</comment>
<organism evidence="2">
    <name type="scientific">marine sediment metagenome</name>
    <dbReference type="NCBI Taxonomy" id="412755"/>
    <lineage>
        <taxon>unclassified sequences</taxon>
        <taxon>metagenomes</taxon>
        <taxon>ecological metagenomes</taxon>
    </lineage>
</organism>
<sequence length="219" mass="24779">MVTTTPSVRALPYDALSVCERQTHYCMGRNGLLFLLGRTSKDTSEDGMSTKTLELVPLEQLNEEFNLFVDSIEEQDGHQEPTEEQSKAIGEYVGGPPAKRDRVGLFIRRLEHEALLYKEEAERLAKRGKQMKRLGERMRFGIKLYMEMKGILRAEGQAFAFALRKNPPSCVVVNESDLPGEYMDYKPVPNRQKIKEALQAGEEVPGAILSTGNMRLEIK</sequence>
<evidence type="ECO:0008006" key="3">
    <source>
        <dbReference type="Google" id="ProtNLM"/>
    </source>
</evidence>
<feature type="compositionally biased region" description="Basic and acidic residues" evidence="1">
    <location>
        <begin position="75"/>
        <end position="86"/>
    </location>
</feature>
<protein>
    <recommendedName>
        <fullName evidence="3">Siphovirus Gp157 family protein</fullName>
    </recommendedName>
</protein>
<dbReference type="AlphaFoldDB" id="A0A0F9NF64"/>
<dbReference type="EMBL" id="LAZR01008250">
    <property type="protein sequence ID" value="KKM80002.1"/>
    <property type="molecule type" value="Genomic_DNA"/>
</dbReference>